<dbReference type="EMBL" id="NRSZ01001145">
    <property type="protein sequence ID" value="PNY23105.1"/>
    <property type="molecule type" value="Genomic_DNA"/>
</dbReference>
<organism evidence="1 2">
    <name type="scientific">Tolypocladium capitatum</name>
    <dbReference type="NCBI Taxonomy" id="45235"/>
    <lineage>
        <taxon>Eukaryota</taxon>
        <taxon>Fungi</taxon>
        <taxon>Dikarya</taxon>
        <taxon>Ascomycota</taxon>
        <taxon>Pezizomycotina</taxon>
        <taxon>Sordariomycetes</taxon>
        <taxon>Hypocreomycetidae</taxon>
        <taxon>Hypocreales</taxon>
        <taxon>Ophiocordycipitaceae</taxon>
        <taxon>Tolypocladium</taxon>
    </lineage>
</organism>
<keyword evidence="2" id="KW-1185">Reference proteome</keyword>
<evidence type="ECO:0000313" key="1">
    <source>
        <dbReference type="EMBL" id="PNY23105.1"/>
    </source>
</evidence>
<accession>A0A2K3Q699</accession>
<evidence type="ECO:0000313" key="2">
    <source>
        <dbReference type="Proteomes" id="UP000236621"/>
    </source>
</evidence>
<reference evidence="1 2" key="1">
    <citation type="submission" date="2017-08" db="EMBL/GenBank/DDBJ databases">
        <title>Harnessing the power of phylogenomics to disentangle the directionality and signatures of interkingdom host jumping in the parasitic fungal genus Tolypocladium.</title>
        <authorList>
            <person name="Quandt C.A."/>
            <person name="Patterson W."/>
            <person name="Spatafora J.W."/>
        </authorList>
    </citation>
    <scope>NUCLEOTIDE SEQUENCE [LARGE SCALE GENOMIC DNA]</scope>
    <source>
        <strain evidence="1 2">CBS 113982</strain>
    </source>
</reference>
<proteinExistence type="predicted"/>
<gene>
    <name evidence="1" type="ORF">TCAP_06944</name>
</gene>
<name>A0A2K3Q699_9HYPO</name>
<dbReference type="Proteomes" id="UP000236621">
    <property type="component" value="Unassembled WGS sequence"/>
</dbReference>
<protein>
    <submittedName>
        <fullName evidence="1">Uncharacterized protein</fullName>
    </submittedName>
</protein>
<sequence length="215" mass="20902">MAPRVEAVLGSTRRALVAPTPPLPSHAPSHHRGIASLGGLVPLGVDADQTAEGAGQADEAIVKVGEAQGGAGHDEIGEVDALALNDALAVLSVNLGLALPEPVEGVQLRADAEDEARGPEAEGLALDRLGALPLADAEGIGQGDGVKGEVAGVAELAAEGGVAQERVDGFCVGGDGGGLDVLDGLAEAQDLAGEAEVLLEGVPGGHLGGGAVGAQ</sequence>
<dbReference type="AlphaFoldDB" id="A0A2K3Q699"/>
<comment type="caution">
    <text evidence="1">The sequence shown here is derived from an EMBL/GenBank/DDBJ whole genome shotgun (WGS) entry which is preliminary data.</text>
</comment>